<protein>
    <recommendedName>
        <fullName evidence="3">tRNA-guanine(15) transglycosylase-like domain-containing protein</fullName>
    </recommendedName>
</protein>
<accession>A0A813FPW1</accession>
<dbReference type="GO" id="GO:0005829">
    <property type="term" value="C:cytosol"/>
    <property type="evidence" value="ECO:0007669"/>
    <property type="project" value="TreeGrafter"/>
</dbReference>
<reference evidence="4" key="1">
    <citation type="submission" date="2021-02" db="EMBL/GenBank/DDBJ databases">
        <authorList>
            <person name="Dougan E. K."/>
            <person name="Rhodes N."/>
            <person name="Thang M."/>
            <person name="Chan C."/>
        </authorList>
    </citation>
    <scope>NUCLEOTIDE SEQUENCE</scope>
</reference>
<dbReference type="SUPFAM" id="SSF51713">
    <property type="entry name" value="tRNA-guanine transglycosylase"/>
    <property type="match status" value="1"/>
</dbReference>
<feature type="region of interest" description="Disordered" evidence="2">
    <location>
        <begin position="296"/>
        <end position="333"/>
    </location>
</feature>
<dbReference type="AlphaFoldDB" id="A0A813FPW1"/>
<feature type="compositionally biased region" description="Low complexity" evidence="2">
    <location>
        <begin position="317"/>
        <end position="326"/>
    </location>
</feature>
<dbReference type="Pfam" id="PF01702">
    <property type="entry name" value="TGT"/>
    <property type="match status" value="1"/>
</dbReference>
<dbReference type="InterPro" id="IPR002616">
    <property type="entry name" value="tRNA_ribo_trans-like"/>
</dbReference>
<keyword evidence="5" id="KW-1185">Reference proteome</keyword>
<keyword evidence="1" id="KW-0862">Zinc</keyword>
<evidence type="ECO:0000259" key="3">
    <source>
        <dbReference type="Pfam" id="PF01702"/>
    </source>
</evidence>
<dbReference type="Proteomes" id="UP000654075">
    <property type="component" value="Unassembled WGS sequence"/>
</dbReference>
<dbReference type="PANTHER" id="PTHR43530">
    <property type="entry name" value="QUEUINE TRNA-RIBOSYLTRANSFERASE CATALYTIC SUBUNIT 1"/>
    <property type="match status" value="1"/>
</dbReference>
<gene>
    <name evidence="4" type="ORF">PGLA1383_LOCUS34074</name>
</gene>
<dbReference type="Gene3D" id="3.20.20.105">
    <property type="entry name" value="Queuine tRNA-ribosyltransferase-like"/>
    <property type="match status" value="1"/>
</dbReference>
<dbReference type="GO" id="GO:0008479">
    <property type="term" value="F:tRNA-guanosine(34) queuine transglycosylase activity"/>
    <property type="evidence" value="ECO:0007669"/>
    <property type="project" value="TreeGrafter"/>
</dbReference>
<dbReference type="InterPro" id="IPR036511">
    <property type="entry name" value="TGT-like_sf"/>
</dbReference>
<dbReference type="NCBIfam" id="TIGR00449">
    <property type="entry name" value="tgt_general"/>
    <property type="match status" value="1"/>
</dbReference>
<organism evidence="4 5">
    <name type="scientific">Polarella glacialis</name>
    <name type="common">Dinoflagellate</name>
    <dbReference type="NCBI Taxonomy" id="89957"/>
    <lineage>
        <taxon>Eukaryota</taxon>
        <taxon>Sar</taxon>
        <taxon>Alveolata</taxon>
        <taxon>Dinophyceae</taxon>
        <taxon>Suessiales</taxon>
        <taxon>Suessiaceae</taxon>
        <taxon>Polarella</taxon>
    </lineage>
</organism>
<dbReference type="OMA" id="IDLFDCV"/>
<evidence type="ECO:0000313" key="4">
    <source>
        <dbReference type="EMBL" id="CAE8616378.1"/>
    </source>
</evidence>
<comment type="caution">
    <text evidence="4">The sequence shown here is derived from an EMBL/GenBank/DDBJ whole genome shotgun (WGS) entry which is preliminary data.</text>
</comment>
<proteinExistence type="predicted"/>
<name>A0A813FPW1_POLGL</name>
<dbReference type="OrthoDB" id="10249838at2759"/>
<dbReference type="PANTHER" id="PTHR43530:SF1">
    <property type="entry name" value="QUEUINE TRNA-RIBOSYLTRANSFERASE CATALYTIC SUBUNIT 1"/>
    <property type="match status" value="1"/>
</dbReference>
<evidence type="ECO:0000256" key="2">
    <source>
        <dbReference type="SAM" id="MobiDB-lite"/>
    </source>
</evidence>
<dbReference type="EMBL" id="CAJNNV010025860">
    <property type="protein sequence ID" value="CAE8616378.1"/>
    <property type="molecule type" value="Genomic_DNA"/>
</dbReference>
<feature type="domain" description="tRNA-guanine(15) transglycosylase-like" evidence="3">
    <location>
        <begin position="2"/>
        <end position="258"/>
    </location>
</feature>
<dbReference type="GO" id="GO:0006400">
    <property type="term" value="P:tRNA modification"/>
    <property type="evidence" value="ECO:0007669"/>
    <property type="project" value="InterPro"/>
</dbReference>
<sequence>MLLTPEKSIESQNDIGSDIMMALDDVVSSTLTDQDRIKEATDRTHRWIDRCIKAHRNPEKQNLFGIVQGHLDTEPGGLRAYSLKEMIKRDLPGLSPRNADCYAIGGLSGGEAKHSFWRVVEQCTRPDSGLPADKPRYLMGVGYPLDIVICVALGVDMFDCVYPCRTARFGSALCRTGQLRLTSSEFANDHRPLEPSGTGPLKDYSRAMLHTIVTKEPVAAQLITLHNLHFMLGLLTEMREAIKANTFPKWIRQFLQDFFPTAGPAPCAYCPPRWVKDALEVCKIPLDDIFDWSETSEELPDMPKDSGKPTGAGAGAGALPAKAGNGSVATTST</sequence>
<evidence type="ECO:0000256" key="1">
    <source>
        <dbReference type="ARBA" id="ARBA00022833"/>
    </source>
</evidence>
<evidence type="ECO:0000313" key="5">
    <source>
        <dbReference type="Proteomes" id="UP000654075"/>
    </source>
</evidence>